<dbReference type="InterPro" id="IPR016024">
    <property type="entry name" value="ARM-type_fold"/>
</dbReference>
<dbReference type="SUPFAM" id="SSF48371">
    <property type="entry name" value="ARM repeat"/>
    <property type="match status" value="1"/>
</dbReference>
<evidence type="ECO:0000313" key="3">
    <source>
        <dbReference type="Proteomes" id="UP001501000"/>
    </source>
</evidence>
<dbReference type="Proteomes" id="UP001501000">
    <property type="component" value="Unassembled WGS sequence"/>
</dbReference>
<feature type="region of interest" description="Disordered" evidence="1">
    <location>
        <begin position="1"/>
        <end position="69"/>
    </location>
</feature>
<sequence length="747" mass="78390">MSEEVTPAPSGGTSAEPAPSPAPADPPEAPPESERRSTRADQDGPVSESDALRSLAQGGATDDPERSEAQRAGAIADLIARRLSADASGTRIGTLALFNDSVSFGGGFHTDGGGRPRGRTATGEGSVLPLDAGELDDHTARFVRPPGYRSALGLLSERRLLVLTGPSGSGREATAVNLLAEALALSGADGGGICHRLLDPADLLAPGWEPPVPAGGYVAHVGDGPEGARHFRAFPRLLPAVVAALRARGCHLVLTGGQDLAIAVRGDGGAAVAAHELAPVDPMAVLERRVLGLGAAPEAYAELRARCASGGVTDTLRELPAARHAARLAAEIAAGRDVAAAAAALRDPSDQVRAWFDRHRHPEAVAFALAAAVLEECGYLTVAEAAVKLRAALAEPAPAPPDVRFRDRLGDEQQWIRLDGSAGGPPRVRFRNALLGQVVLLYAWTGLDGWREALLSWLRQLLGHHDLEVRARAAVAAGVLARADHHYAVHRYLTAWAAAESWQLRQAAATALGVAGGDADATDAVWALLHDWARGGSSARERRLAGTAANTAGGLLGRTAPDRAVAVLRDALDRGDDWGTLPSVAWGGVHLVHQGQAGPLLAAHLDWSAPQDLSPMVVKTLSAFVFATTRPYEAPADGPVEGVPGVPLLLSGLPAHRAALAELWARALARRPVQESALLALREWVDTYADRGRPGTLDAVAGLLADVARRPGAHRERLLWWLNKWAHDRERPSRNAAVLHARLTRTT</sequence>
<feature type="compositionally biased region" description="Low complexity" evidence="1">
    <location>
        <begin position="7"/>
        <end position="17"/>
    </location>
</feature>
<proteinExistence type="predicted"/>
<feature type="compositionally biased region" description="Basic and acidic residues" evidence="1">
    <location>
        <begin position="32"/>
        <end position="42"/>
    </location>
</feature>
<evidence type="ECO:0000313" key="2">
    <source>
        <dbReference type="EMBL" id="GAA3933336.1"/>
    </source>
</evidence>
<dbReference type="InterPro" id="IPR011989">
    <property type="entry name" value="ARM-like"/>
</dbReference>
<dbReference type="Gene3D" id="1.25.10.10">
    <property type="entry name" value="Leucine-rich Repeat Variant"/>
    <property type="match status" value="1"/>
</dbReference>
<evidence type="ECO:0000256" key="1">
    <source>
        <dbReference type="SAM" id="MobiDB-lite"/>
    </source>
</evidence>
<keyword evidence="3" id="KW-1185">Reference proteome</keyword>
<dbReference type="RefSeq" id="WP_345286108.1">
    <property type="nucleotide sequence ID" value="NZ_BAABAJ010000018.1"/>
</dbReference>
<accession>A0ABP7MZU8</accession>
<feature type="compositionally biased region" description="Pro residues" evidence="1">
    <location>
        <begin position="18"/>
        <end position="30"/>
    </location>
</feature>
<dbReference type="EMBL" id="BAABAJ010000018">
    <property type="protein sequence ID" value="GAA3933336.1"/>
    <property type="molecule type" value="Genomic_DNA"/>
</dbReference>
<reference evidence="3" key="1">
    <citation type="journal article" date="2019" name="Int. J. Syst. Evol. Microbiol.">
        <title>The Global Catalogue of Microorganisms (GCM) 10K type strain sequencing project: providing services to taxonomists for standard genome sequencing and annotation.</title>
        <authorList>
            <consortium name="The Broad Institute Genomics Platform"/>
            <consortium name="The Broad Institute Genome Sequencing Center for Infectious Disease"/>
            <person name="Wu L."/>
            <person name="Ma J."/>
        </authorList>
    </citation>
    <scope>NUCLEOTIDE SEQUENCE [LARGE SCALE GENOMIC DNA]</scope>
    <source>
        <strain evidence="3">JCM 16956</strain>
    </source>
</reference>
<name>A0ABP7MZU8_9ACTN</name>
<comment type="caution">
    <text evidence="2">The sequence shown here is derived from an EMBL/GenBank/DDBJ whole genome shotgun (WGS) entry which is preliminary data.</text>
</comment>
<organism evidence="2 3">
    <name type="scientific">Streptomyces gulbargensis</name>
    <dbReference type="NCBI Taxonomy" id="364901"/>
    <lineage>
        <taxon>Bacteria</taxon>
        <taxon>Bacillati</taxon>
        <taxon>Actinomycetota</taxon>
        <taxon>Actinomycetes</taxon>
        <taxon>Kitasatosporales</taxon>
        <taxon>Streptomycetaceae</taxon>
        <taxon>Streptomyces</taxon>
    </lineage>
</organism>
<gene>
    <name evidence="2" type="ORF">GCM10022244_47340</name>
</gene>
<protein>
    <submittedName>
        <fullName evidence="2">Uncharacterized protein</fullName>
    </submittedName>
</protein>